<accession>A0ABT2JLX0</accession>
<protein>
    <submittedName>
        <fullName evidence="2">Uncharacterized protein</fullName>
    </submittedName>
</protein>
<sequence length="193" mass="21204">MNDVIELLHQEGMLTHAQRLLREAHTAVGDVLRLLPAPTRRPVAPAGSDYLEAVEEHLAAPAAALIYSARSLQQFMKQELTPCLLEEQVAGMPGVAEIAQDVFDDLERARARAATLARAVDDVERASNDFCGIDLHTAQLEGVLLEGIRWDCLTTWPPEWKDRIRQTSTPTDEGQSLLVGGVNPHDRAVPTDV</sequence>
<proteinExistence type="predicted"/>
<dbReference type="Proteomes" id="UP001156389">
    <property type="component" value="Unassembled WGS sequence"/>
</dbReference>
<organism evidence="2 3">
    <name type="scientific">Streptomyces gossypii</name>
    <dbReference type="NCBI Taxonomy" id="2883101"/>
    <lineage>
        <taxon>Bacteria</taxon>
        <taxon>Bacillati</taxon>
        <taxon>Actinomycetota</taxon>
        <taxon>Actinomycetes</taxon>
        <taxon>Kitasatosporales</taxon>
        <taxon>Streptomycetaceae</taxon>
        <taxon>Streptomyces</taxon>
    </lineage>
</organism>
<reference evidence="2 3" key="1">
    <citation type="submission" date="2021-10" db="EMBL/GenBank/DDBJ databases">
        <title>Streptomyces gossypii sp. nov., isolated from soil collected from cotton field.</title>
        <authorList>
            <person name="Ge X."/>
            <person name="Chen X."/>
            <person name="Liu W."/>
        </authorList>
    </citation>
    <scope>NUCLEOTIDE SEQUENCE [LARGE SCALE GENOMIC DNA]</scope>
    <source>
        <strain evidence="2 3">N2-109</strain>
    </source>
</reference>
<keyword evidence="3" id="KW-1185">Reference proteome</keyword>
<evidence type="ECO:0000313" key="3">
    <source>
        <dbReference type="Proteomes" id="UP001156389"/>
    </source>
</evidence>
<feature type="compositionally biased region" description="Basic and acidic residues" evidence="1">
    <location>
        <begin position="184"/>
        <end position="193"/>
    </location>
</feature>
<gene>
    <name evidence="2" type="ORF">LHJ74_00135</name>
</gene>
<dbReference type="RefSeq" id="WP_260215277.1">
    <property type="nucleotide sequence ID" value="NZ_JAJAGO010000001.1"/>
</dbReference>
<comment type="caution">
    <text evidence="2">The sequence shown here is derived from an EMBL/GenBank/DDBJ whole genome shotgun (WGS) entry which is preliminary data.</text>
</comment>
<dbReference type="EMBL" id="JAJAGO010000001">
    <property type="protein sequence ID" value="MCT2588370.1"/>
    <property type="molecule type" value="Genomic_DNA"/>
</dbReference>
<feature type="region of interest" description="Disordered" evidence="1">
    <location>
        <begin position="165"/>
        <end position="193"/>
    </location>
</feature>
<name>A0ABT2JLX0_9ACTN</name>
<evidence type="ECO:0000313" key="2">
    <source>
        <dbReference type="EMBL" id="MCT2588370.1"/>
    </source>
</evidence>
<evidence type="ECO:0000256" key="1">
    <source>
        <dbReference type="SAM" id="MobiDB-lite"/>
    </source>
</evidence>